<sequence>MYQNNNREDLSSAPVPAVSPELDMLSCDLLESALDALAAEKEIPVIVSLEDVDGNRVTQLFSDDGIEVCLEAAHSYITSLATTTSTEELTEPLVSAPVRYALVYMGAVVPEESDALAASITSASADANSAYEDALILEFAEKGKRAFSAYVLWQGFGQKEAFCWSDPQPAGEIPSLLS</sequence>
<organism evidence="1 2">
    <name type="scientific">Atopobium deltae</name>
    <dbReference type="NCBI Taxonomy" id="1393034"/>
    <lineage>
        <taxon>Bacteria</taxon>
        <taxon>Bacillati</taxon>
        <taxon>Actinomycetota</taxon>
        <taxon>Coriobacteriia</taxon>
        <taxon>Coriobacteriales</taxon>
        <taxon>Atopobiaceae</taxon>
        <taxon>Atopobium</taxon>
    </lineage>
</organism>
<dbReference type="EMBL" id="LSCR01000009">
    <property type="protein sequence ID" value="KXB34919.1"/>
    <property type="molecule type" value="Genomic_DNA"/>
</dbReference>
<name>A0A133XVH3_9ACTN</name>
<dbReference type="STRING" id="1393034.HMPREF3192_00662"/>
<dbReference type="RefSeq" id="WP_066305177.1">
    <property type="nucleotide sequence ID" value="NZ_KQ959489.1"/>
</dbReference>
<protein>
    <submittedName>
        <fullName evidence="1">Uncharacterized protein</fullName>
    </submittedName>
</protein>
<dbReference type="Proteomes" id="UP000070675">
    <property type="component" value="Unassembled WGS sequence"/>
</dbReference>
<dbReference type="PATRIC" id="fig|1393034.3.peg.640"/>
<dbReference type="AlphaFoldDB" id="A0A133XVH3"/>
<proteinExistence type="predicted"/>
<gene>
    <name evidence="1" type="ORF">HMPREF3192_00662</name>
</gene>
<evidence type="ECO:0000313" key="1">
    <source>
        <dbReference type="EMBL" id="KXB34919.1"/>
    </source>
</evidence>
<comment type="caution">
    <text evidence="1">The sequence shown here is derived from an EMBL/GenBank/DDBJ whole genome shotgun (WGS) entry which is preliminary data.</text>
</comment>
<keyword evidence="2" id="KW-1185">Reference proteome</keyword>
<dbReference type="OrthoDB" id="3182582at2"/>
<accession>A0A133XVH3</accession>
<reference evidence="2" key="1">
    <citation type="submission" date="2016-01" db="EMBL/GenBank/DDBJ databases">
        <authorList>
            <person name="Mitreva M."/>
            <person name="Pepin K.H."/>
            <person name="Mihindukulasuriya K.A."/>
            <person name="Fulton R."/>
            <person name="Fronick C."/>
            <person name="O'Laughlin M."/>
            <person name="Miner T."/>
            <person name="Herter B."/>
            <person name="Rosa B.A."/>
            <person name="Cordes M."/>
            <person name="Tomlinson C."/>
            <person name="Wollam A."/>
            <person name="Palsikar V.B."/>
            <person name="Mardis E.R."/>
            <person name="Wilson R.K."/>
        </authorList>
    </citation>
    <scope>NUCLEOTIDE SEQUENCE [LARGE SCALE GENOMIC DNA]</scope>
    <source>
        <strain evidence="2">DNF00019</strain>
    </source>
</reference>
<evidence type="ECO:0000313" key="2">
    <source>
        <dbReference type="Proteomes" id="UP000070675"/>
    </source>
</evidence>